<feature type="compositionally biased region" description="Basic and acidic residues" evidence="1">
    <location>
        <begin position="374"/>
        <end position="383"/>
    </location>
</feature>
<evidence type="ECO:0000313" key="3">
    <source>
        <dbReference type="Proteomes" id="UP000031516"/>
    </source>
</evidence>
<reference evidence="2 3" key="1">
    <citation type="submission" date="2014-03" db="EMBL/GenBank/DDBJ databases">
        <title>The genome of Kluyveromyces dobzhanskii.</title>
        <authorList>
            <person name="Nystedt B."/>
            <person name="Astrom S."/>
        </authorList>
    </citation>
    <scope>NUCLEOTIDE SEQUENCE [LARGE SCALE GENOMIC DNA]</scope>
    <source>
        <strain evidence="2 3">CBS 2104</strain>
    </source>
</reference>
<dbReference type="OrthoDB" id="4035955at2759"/>
<dbReference type="Proteomes" id="UP000031516">
    <property type="component" value="Unassembled WGS sequence"/>
</dbReference>
<gene>
    <name evidence="2" type="ORF">KLDO_g312</name>
</gene>
<feature type="region of interest" description="Disordered" evidence="1">
    <location>
        <begin position="1"/>
        <end position="20"/>
    </location>
</feature>
<accession>A0A0A8L1H2</accession>
<feature type="region of interest" description="Disordered" evidence="1">
    <location>
        <begin position="191"/>
        <end position="210"/>
    </location>
</feature>
<dbReference type="AlphaFoldDB" id="A0A0A8L1H2"/>
<protein>
    <submittedName>
        <fullName evidence="2">WGS project CCBQ000000000 data, contig 00107</fullName>
    </submittedName>
</protein>
<organism evidence="2 3">
    <name type="scientific">Kluyveromyces dobzhanskii CBS 2104</name>
    <dbReference type="NCBI Taxonomy" id="1427455"/>
    <lineage>
        <taxon>Eukaryota</taxon>
        <taxon>Fungi</taxon>
        <taxon>Dikarya</taxon>
        <taxon>Ascomycota</taxon>
        <taxon>Saccharomycotina</taxon>
        <taxon>Saccharomycetes</taxon>
        <taxon>Saccharomycetales</taxon>
        <taxon>Saccharomycetaceae</taxon>
        <taxon>Kluyveromyces</taxon>
    </lineage>
</organism>
<evidence type="ECO:0000256" key="1">
    <source>
        <dbReference type="SAM" id="MobiDB-lite"/>
    </source>
</evidence>
<dbReference type="EMBL" id="CCBQ010000004">
    <property type="protein sequence ID" value="CDO91982.1"/>
    <property type="molecule type" value="Genomic_DNA"/>
</dbReference>
<feature type="region of interest" description="Disordered" evidence="1">
    <location>
        <begin position="31"/>
        <end position="56"/>
    </location>
</feature>
<feature type="compositionally biased region" description="Polar residues" evidence="1">
    <location>
        <begin position="31"/>
        <end position="42"/>
    </location>
</feature>
<feature type="region of interest" description="Disordered" evidence="1">
    <location>
        <begin position="368"/>
        <end position="389"/>
    </location>
</feature>
<comment type="caution">
    <text evidence="2">The sequence shown here is derived from an EMBL/GenBank/DDBJ whole genome shotgun (WGS) entry which is preliminary data.</text>
</comment>
<name>A0A0A8L1H2_9SACH</name>
<keyword evidence="3" id="KW-1185">Reference proteome</keyword>
<evidence type="ECO:0000313" key="2">
    <source>
        <dbReference type="EMBL" id="CDO91982.1"/>
    </source>
</evidence>
<sequence>MASLVTSIQHHDSGGLPSGTKRAKFRRLISSFSGTSPPSENGVTGYETPPSSIPDQFAGISPTKQAFNKVRFFFSKHWHNSGPENTNPLRSQSNGDYSVGDYSCYNRYKTDGQQLEKLFDNAVIDRKKPISWDDRVRKMAPFEAMDPSVANVWMEKIHDFNITFSPVEAEPNTTNSRSSGNVKTASATATELGQNQTNSGRASLGNSSKKSGILDTMEKVEIDWNTASLTHKSSSYEYGNPSALPDLFFGVETIPSGSGKDSPLQDSSVQLIKDGHGFKGSATGGRSLKSGSKIFTSNALQSKKSELVELNSSQKVVIPTFREEAGLEVHSIASNFQVGTLTESDLIKLASAKRRSFMDANFYDEDSDLSNNEPLDKDQEKFHRQPTPPLNCDINLVEKSEKNDTVKFNKYSYLVIYDASKKCLYSESTDKLTLRIPNETTGSTEKFVDAASESASCRESMMLKSILKCRTNEQEDIEVERAKKCDEIDATDFLEFVENHESKKRKGETLLVLARERQLQNYYDDQFFPTVKIRKEKRSFSDFEDEYSKILE</sequence>
<proteinExistence type="predicted"/>